<dbReference type="Proteomes" id="UP001589862">
    <property type="component" value="Unassembled WGS sequence"/>
</dbReference>
<evidence type="ECO:0000259" key="2">
    <source>
        <dbReference type="Pfam" id="PF07786"/>
    </source>
</evidence>
<keyword evidence="4" id="KW-1185">Reference proteome</keyword>
<feature type="transmembrane region" description="Helical" evidence="1">
    <location>
        <begin position="223"/>
        <end position="246"/>
    </location>
</feature>
<feature type="transmembrane region" description="Helical" evidence="1">
    <location>
        <begin position="58"/>
        <end position="80"/>
    </location>
</feature>
<feature type="domain" description="Heparan-alpha-glucosaminide N-acetyltransferase catalytic" evidence="2">
    <location>
        <begin position="19"/>
        <end position="211"/>
    </location>
</feature>
<proteinExistence type="predicted"/>
<name>A0ABV6P8L3_9MICC</name>
<organism evidence="3 4">
    <name type="scientific">Micrococcoides hystricis</name>
    <dbReference type="NCBI Taxonomy" id="1572761"/>
    <lineage>
        <taxon>Bacteria</taxon>
        <taxon>Bacillati</taxon>
        <taxon>Actinomycetota</taxon>
        <taxon>Actinomycetes</taxon>
        <taxon>Micrococcales</taxon>
        <taxon>Micrococcaceae</taxon>
        <taxon>Micrococcoides</taxon>
    </lineage>
</organism>
<comment type="caution">
    <text evidence="3">The sequence shown here is derived from an EMBL/GenBank/DDBJ whole genome shotgun (WGS) entry which is preliminary data.</text>
</comment>
<dbReference type="RefSeq" id="WP_377458162.1">
    <property type="nucleotide sequence ID" value="NZ_JBHLUB010000004.1"/>
</dbReference>
<evidence type="ECO:0000313" key="3">
    <source>
        <dbReference type="EMBL" id="MFC0581474.1"/>
    </source>
</evidence>
<keyword evidence="1" id="KW-0812">Transmembrane</keyword>
<feature type="transmembrane region" description="Helical" evidence="1">
    <location>
        <begin position="181"/>
        <end position="202"/>
    </location>
</feature>
<dbReference type="EMBL" id="JBHLUB010000004">
    <property type="protein sequence ID" value="MFC0581474.1"/>
    <property type="molecule type" value="Genomic_DNA"/>
</dbReference>
<reference evidence="3 4" key="1">
    <citation type="submission" date="2024-09" db="EMBL/GenBank/DDBJ databases">
        <authorList>
            <person name="Sun Q."/>
            <person name="Mori K."/>
        </authorList>
    </citation>
    <scope>NUCLEOTIDE SEQUENCE [LARGE SCALE GENOMIC DNA]</scope>
    <source>
        <strain evidence="3 4">NCAIM B.02604</strain>
    </source>
</reference>
<keyword evidence="1" id="KW-1133">Transmembrane helix</keyword>
<evidence type="ECO:0000256" key="1">
    <source>
        <dbReference type="SAM" id="Phobius"/>
    </source>
</evidence>
<sequence length="396" mass="41705">MDSASPTHTAATPAPNSARLWGLDLARTLALLAMTATHTLPLYTSETVAGVLSAQPTLVGMVFAGRAAVLFAVLAGAALVLMRNKSLVYVWTRSALLVLFGVGLELLDTGVYVILVPLATAMAVTALVRRCSGPVLGLLAVVWLGLTPWLQQWVNVQAAAPSGSWWRQYAHFKDLSPESWFAYPVLIWIGYTLLGAALMAWLRPAGSNPVTGTQATPTRPAAATPMLVWALVVLATGVAVLLWVLGARTIAELASNSVVATGLWTGNYVPGLPGVTALWQLPEFHLLPTPHSAAAAAVWQHAAIAVVVVVLAARLPALATLGSWARYPLEWLSGIGRWSLSTYVWHLVVLAAVRPYGFADALVAVIVFGAVALLGLVAMVSGGRGPLEWLIATIGT</sequence>
<feature type="transmembrane region" description="Helical" evidence="1">
    <location>
        <begin position="360"/>
        <end position="380"/>
    </location>
</feature>
<feature type="transmembrane region" description="Helical" evidence="1">
    <location>
        <begin position="258"/>
        <end position="281"/>
    </location>
</feature>
<keyword evidence="1" id="KW-0472">Membrane</keyword>
<dbReference type="InterPro" id="IPR012429">
    <property type="entry name" value="HGSNAT_cat"/>
</dbReference>
<gene>
    <name evidence="3" type="ORF">ACFFFR_03585</name>
</gene>
<feature type="transmembrane region" description="Helical" evidence="1">
    <location>
        <begin position="135"/>
        <end position="154"/>
    </location>
</feature>
<dbReference type="Pfam" id="PF07786">
    <property type="entry name" value="HGSNAT_cat"/>
    <property type="match status" value="1"/>
</dbReference>
<accession>A0ABV6P8L3</accession>
<protein>
    <submittedName>
        <fullName evidence="3">Heparan-alpha-glucosaminide N-acetyltransferase domain-containing protein</fullName>
    </submittedName>
</protein>
<feature type="transmembrane region" description="Helical" evidence="1">
    <location>
        <begin position="293"/>
        <end position="315"/>
    </location>
</feature>
<evidence type="ECO:0000313" key="4">
    <source>
        <dbReference type="Proteomes" id="UP001589862"/>
    </source>
</evidence>